<evidence type="ECO:0000313" key="3">
    <source>
        <dbReference type="Proteomes" id="UP001596548"/>
    </source>
</evidence>
<proteinExistence type="predicted"/>
<dbReference type="SUPFAM" id="SSF56112">
    <property type="entry name" value="Protein kinase-like (PK-like)"/>
    <property type="match status" value="1"/>
</dbReference>
<dbReference type="RefSeq" id="WP_378978271.1">
    <property type="nucleotide sequence ID" value="NZ_JBHTBJ010000090.1"/>
</dbReference>
<keyword evidence="3" id="KW-1185">Reference proteome</keyword>
<organism evidence="2 3">
    <name type="scientific">Paractinoplanes rhizophilus</name>
    <dbReference type="NCBI Taxonomy" id="1416877"/>
    <lineage>
        <taxon>Bacteria</taxon>
        <taxon>Bacillati</taxon>
        <taxon>Actinomycetota</taxon>
        <taxon>Actinomycetes</taxon>
        <taxon>Micromonosporales</taxon>
        <taxon>Micromonosporaceae</taxon>
        <taxon>Paractinoplanes</taxon>
    </lineage>
</organism>
<dbReference type="InterPro" id="IPR011009">
    <property type="entry name" value="Kinase-like_dom_sf"/>
</dbReference>
<dbReference type="EMBL" id="JBHTBJ010000090">
    <property type="protein sequence ID" value="MFC7280206.1"/>
    <property type="molecule type" value="Genomic_DNA"/>
</dbReference>
<evidence type="ECO:0000313" key="2">
    <source>
        <dbReference type="EMBL" id="MFC7280206.1"/>
    </source>
</evidence>
<sequence>MGDDAFDVPPDLERGELLRRTGKAVIVAGRWRGHDVVAKRLSSTDRHWVRRFAHEVAAYRVFAVWPPPWRVPRLHYAGRTVLVIERLPGEPPHADRYPPRLGASTVTGMFTALAGLAAWRPPAGPLRVAATDWPGRIRRYVADGDLPGEDQRMLLATVAAAPAVFGHGDPLASNALLTDDGAVTFIDFEFAGLYPAGADLALLGILLGRHDAGVEQRCASVAEAAGCLDSYRAMRVPWLARELRLYESLFDTADDREHREWLEEQAASAMTTFRRMMRHG</sequence>
<gene>
    <name evidence="2" type="ORF">ACFQS1_40155</name>
</gene>
<reference evidence="3" key="1">
    <citation type="journal article" date="2019" name="Int. J. Syst. Evol. Microbiol.">
        <title>The Global Catalogue of Microorganisms (GCM) 10K type strain sequencing project: providing services to taxonomists for standard genome sequencing and annotation.</title>
        <authorList>
            <consortium name="The Broad Institute Genomics Platform"/>
            <consortium name="The Broad Institute Genome Sequencing Center for Infectious Disease"/>
            <person name="Wu L."/>
            <person name="Ma J."/>
        </authorList>
    </citation>
    <scope>NUCLEOTIDE SEQUENCE [LARGE SCALE GENOMIC DNA]</scope>
    <source>
        <strain evidence="3">XZYJT-10</strain>
    </source>
</reference>
<evidence type="ECO:0000259" key="1">
    <source>
        <dbReference type="Pfam" id="PF01636"/>
    </source>
</evidence>
<dbReference type="Pfam" id="PF01636">
    <property type="entry name" value="APH"/>
    <property type="match status" value="1"/>
</dbReference>
<dbReference type="Proteomes" id="UP001596548">
    <property type="component" value="Unassembled WGS sequence"/>
</dbReference>
<name>A0ABW2I5S9_9ACTN</name>
<dbReference type="Gene3D" id="3.90.1200.10">
    <property type="match status" value="1"/>
</dbReference>
<accession>A0ABW2I5S9</accession>
<feature type="domain" description="Aminoglycoside phosphotransferase" evidence="1">
    <location>
        <begin position="36"/>
        <end position="224"/>
    </location>
</feature>
<comment type="caution">
    <text evidence="2">The sequence shown here is derived from an EMBL/GenBank/DDBJ whole genome shotgun (WGS) entry which is preliminary data.</text>
</comment>
<protein>
    <submittedName>
        <fullName evidence="2">Phosphotransferase</fullName>
    </submittedName>
</protein>
<dbReference type="InterPro" id="IPR002575">
    <property type="entry name" value="Aminoglycoside_PTrfase"/>
</dbReference>